<accession>A0A7W4VCQ7</accession>
<evidence type="ECO:0000256" key="1">
    <source>
        <dbReference type="SAM" id="Phobius"/>
    </source>
</evidence>
<evidence type="ECO:0000313" key="2">
    <source>
        <dbReference type="EMBL" id="MBB3009168.1"/>
    </source>
</evidence>
<gene>
    <name evidence="2" type="ORF">FHX61_003841</name>
</gene>
<dbReference type="AlphaFoldDB" id="A0A7W4VCQ7"/>
<feature type="transmembrane region" description="Helical" evidence="1">
    <location>
        <begin position="118"/>
        <end position="147"/>
    </location>
</feature>
<keyword evidence="1" id="KW-1133">Transmembrane helix</keyword>
<feature type="transmembrane region" description="Helical" evidence="1">
    <location>
        <begin position="37"/>
        <end position="54"/>
    </location>
</feature>
<keyword evidence="1" id="KW-0812">Transmembrane</keyword>
<keyword evidence="1" id="KW-0472">Membrane</keyword>
<comment type="caution">
    <text evidence="2">The sequence shown here is derived from an EMBL/GenBank/DDBJ whole genome shotgun (WGS) entry which is preliminary data.</text>
</comment>
<sequence>MKGLLRTLSLHASLVLIVLLVPVAVYELVSQSRLRDMELLAFGGALVYPAYIGLWIRKLRSARSRFILYHLLLVLVTAFMALIAGGNQPTMARIVIPAIVGAAALPVAAIAGLRGNRWLAITGLGSAAISLPVGAALSWGIFVAAALSGMRGGI</sequence>
<evidence type="ECO:0000313" key="3">
    <source>
        <dbReference type="Proteomes" id="UP000578036"/>
    </source>
</evidence>
<feature type="transmembrane region" description="Helical" evidence="1">
    <location>
        <begin position="66"/>
        <end position="85"/>
    </location>
</feature>
<name>A0A7W4VCQ7_9BURK</name>
<keyword evidence="3" id="KW-1185">Reference proteome</keyword>
<proteinExistence type="predicted"/>
<feature type="transmembrane region" description="Helical" evidence="1">
    <location>
        <begin position="91"/>
        <end position="111"/>
    </location>
</feature>
<reference evidence="2 3" key="1">
    <citation type="submission" date="2020-08" db="EMBL/GenBank/DDBJ databases">
        <title>Genomic Encyclopedia of Type Strains, Phase IV (KMG-V): Genome sequencing to study the core and pangenomes of soil and plant-associated prokaryotes.</title>
        <authorList>
            <person name="Whitman W."/>
        </authorList>
    </citation>
    <scope>NUCLEOTIDE SEQUENCE [LARGE SCALE GENOMIC DNA]</scope>
    <source>
        <strain evidence="2 3">SLV-2362</strain>
    </source>
</reference>
<feature type="transmembrane region" description="Helical" evidence="1">
    <location>
        <begin position="7"/>
        <end position="25"/>
    </location>
</feature>
<dbReference type="Proteomes" id="UP000578036">
    <property type="component" value="Unassembled WGS sequence"/>
</dbReference>
<dbReference type="RefSeq" id="WP_183299858.1">
    <property type="nucleotide sequence ID" value="NZ_JACHWF010000004.1"/>
</dbReference>
<dbReference type="EMBL" id="JACHWF010000004">
    <property type="protein sequence ID" value="MBB3009168.1"/>
    <property type="molecule type" value="Genomic_DNA"/>
</dbReference>
<organism evidence="2 3">
    <name type="scientific">Cupriavidus alkaliphilus</name>
    <dbReference type="NCBI Taxonomy" id="942866"/>
    <lineage>
        <taxon>Bacteria</taxon>
        <taxon>Pseudomonadati</taxon>
        <taxon>Pseudomonadota</taxon>
        <taxon>Betaproteobacteria</taxon>
        <taxon>Burkholderiales</taxon>
        <taxon>Burkholderiaceae</taxon>
        <taxon>Cupriavidus</taxon>
    </lineage>
</organism>
<protein>
    <submittedName>
        <fullName evidence="2">Uncharacterized protein</fullName>
    </submittedName>
</protein>